<dbReference type="InterPro" id="IPR018669">
    <property type="entry name" value="Toxin_HigB"/>
</dbReference>
<gene>
    <name evidence="1" type="ORF">NCTC13316_00544</name>
</gene>
<dbReference type="Pfam" id="PF09907">
    <property type="entry name" value="HigB_toxin"/>
    <property type="match status" value="1"/>
</dbReference>
<dbReference type="GO" id="GO:0004519">
    <property type="term" value="F:endonuclease activity"/>
    <property type="evidence" value="ECO:0007669"/>
    <property type="project" value="InterPro"/>
</dbReference>
<dbReference type="GO" id="GO:0110001">
    <property type="term" value="C:toxin-antitoxin complex"/>
    <property type="evidence" value="ECO:0007669"/>
    <property type="project" value="InterPro"/>
</dbReference>
<sequence>MMRIIAKSQLKKYWEQPGNEKSKPYLNEWYHFCLKQNWRTPQDIKDMLRNASFIANERVVFNVKGNEYRIICAVDYPRMAMFIKFVGTHKEYDRVNAAEVELND</sequence>
<name>A0A378JJG7_9GAMM</name>
<protein>
    <submittedName>
        <fullName evidence="1">Uncharacterized protein conserved in bacteria</fullName>
    </submittedName>
</protein>
<dbReference type="GO" id="GO:0003723">
    <property type="term" value="F:RNA binding"/>
    <property type="evidence" value="ECO:0007669"/>
    <property type="project" value="InterPro"/>
</dbReference>
<reference evidence="1 2" key="1">
    <citation type="submission" date="2018-06" db="EMBL/GenBank/DDBJ databases">
        <authorList>
            <consortium name="Pathogen Informatics"/>
            <person name="Doyle S."/>
        </authorList>
    </citation>
    <scope>NUCLEOTIDE SEQUENCE [LARGE SCALE GENOMIC DNA]</scope>
    <source>
        <strain evidence="1 2">NCTC13316</strain>
    </source>
</reference>
<proteinExistence type="predicted"/>
<dbReference type="Proteomes" id="UP000254794">
    <property type="component" value="Unassembled WGS sequence"/>
</dbReference>
<evidence type="ECO:0000313" key="1">
    <source>
        <dbReference type="EMBL" id="STX50463.1"/>
    </source>
</evidence>
<dbReference type="EMBL" id="UGOD01000001">
    <property type="protein sequence ID" value="STX50463.1"/>
    <property type="molecule type" value="Genomic_DNA"/>
</dbReference>
<dbReference type="RefSeq" id="WP_242604714.1">
    <property type="nucleotide sequence ID" value="NZ_CAAAHP010000004.1"/>
</dbReference>
<dbReference type="AlphaFoldDB" id="A0A378JJG7"/>
<accession>A0A378JJG7</accession>
<keyword evidence="2" id="KW-1185">Reference proteome</keyword>
<evidence type="ECO:0000313" key="2">
    <source>
        <dbReference type="Proteomes" id="UP000254794"/>
    </source>
</evidence>
<organism evidence="1 2">
    <name type="scientific">Legionella busanensis</name>
    <dbReference type="NCBI Taxonomy" id="190655"/>
    <lineage>
        <taxon>Bacteria</taxon>
        <taxon>Pseudomonadati</taxon>
        <taxon>Pseudomonadota</taxon>
        <taxon>Gammaproteobacteria</taxon>
        <taxon>Legionellales</taxon>
        <taxon>Legionellaceae</taxon>
        <taxon>Legionella</taxon>
    </lineage>
</organism>